<dbReference type="PANTHER" id="PTHR13463:SF3">
    <property type="entry name" value="PROTEIN C10"/>
    <property type="match status" value="1"/>
</dbReference>
<comment type="subcellular location">
    <subcellularLocation>
        <location evidence="1">Cytoplasm</location>
    </subcellularLocation>
</comment>
<dbReference type="Proteomes" id="UP000660262">
    <property type="component" value="Unassembled WGS sequence"/>
</dbReference>
<evidence type="ECO:0000256" key="4">
    <source>
        <dbReference type="ARBA" id="ARBA00022490"/>
    </source>
</evidence>
<sequence length="451" mass="48030">MVSVDGMMVASGALAKDGNGTWGTRYGGDRLSSVYGEEMPHIDFAIFWQIMLQSANTNGGWVSDESAIRVTDGGSTALTDISARLVYVSGKVCGFNIAYTGHDCVFFISSVLDLLPVYSCPPGHVLFNDPDECYEVPEGFALVRDPTMTGPPARPPLKIECPASTYSLVPGSGTEATYKGNCDQCDTSWTCLGGSNVQGEEASHVNGTWQVSPGFWASPSTQECDPGNAPCYLGRVQECPLPEACPGGPGIATCGEAYEGKMCTLCSEGHFIRIGRCDKCADKDQWVLTTFVTLFVFSLWFAINKYTAGTHDPADIGLQFKGLAPPPMPTLTKENALSALKEVNEVCNANAQKLETAKAMSMGADGKPDVMKVMMVGMPIALDLAKDILAKYGFPADQGGLLAFFAACKAHDTDDEIKELAKNMRDAFLPPEVAAMLTMMMGGMGGAPTMP</sequence>
<comment type="caution">
    <text evidence="5">The sequence shown here is derived from an EMBL/GenBank/DDBJ whole genome shotgun (WGS) entry which is preliminary data.</text>
</comment>
<dbReference type="PANTHER" id="PTHR13463">
    <property type="entry name" value="PROTEIN C10"/>
    <property type="match status" value="1"/>
</dbReference>
<comment type="similarity">
    <text evidence="2">Belongs to the UPF0456 family.</text>
</comment>
<proteinExistence type="inferred from homology"/>
<gene>
    <name evidence="5" type="ORF">PPROV_000764000</name>
</gene>
<evidence type="ECO:0000256" key="1">
    <source>
        <dbReference type="ARBA" id="ARBA00004496"/>
    </source>
</evidence>
<accession>A0A830HQ93</accession>
<evidence type="ECO:0000256" key="3">
    <source>
        <dbReference type="ARBA" id="ARBA00020502"/>
    </source>
</evidence>
<evidence type="ECO:0000313" key="5">
    <source>
        <dbReference type="EMBL" id="GHP08903.1"/>
    </source>
</evidence>
<dbReference type="GO" id="GO:0005737">
    <property type="term" value="C:cytoplasm"/>
    <property type="evidence" value="ECO:0007669"/>
    <property type="project" value="UniProtKB-SubCell"/>
</dbReference>
<dbReference type="AlphaFoldDB" id="A0A830HQ93"/>
<protein>
    <recommendedName>
        <fullName evidence="3">Protein C10</fullName>
    </recommendedName>
</protein>
<name>A0A830HQ93_9CHLO</name>
<keyword evidence="6" id="KW-1185">Reference proteome</keyword>
<dbReference type="Pfam" id="PF14974">
    <property type="entry name" value="P_C10"/>
    <property type="match status" value="1"/>
</dbReference>
<dbReference type="GO" id="GO:0009791">
    <property type="term" value="P:post-embryonic development"/>
    <property type="evidence" value="ECO:0007669"/>
    <property type="project" value="TreeGrafter"/>
</dbReference>
<keyword evidence="4" id="KW-0963">Cytoplasm</keyword>
<dbReference type="OrthoDB" id="75738at2759"/>
<evidence type="ECO:0000256" key="2">
    <source>
        <dbReference type="ARBA" id="ARBA00007083"/>
    </source>
</evidence>
<organism evidence="5 6">
    <name type="scientific">Pycnococcus provasolii</name>
    <dbReference type="NCBI Taxonomy" id="41880"/>
    <lineage>
        <taxon>Eukaryota</taxon>
        <taxon>Viridiplantae</taxon>
        <taxon>Chlorophyta</taxon>
        <taxon>Pseudoscourfieldiophyceae</taxon>
        <taxon>Pseudoscourfieldiales</taxon>
        <taxon>Pycnococcaceae</taxon>
        <taxon>Pycnococcus</taxon>
    </lineage>
</organism>
<dbReference type="EMBL" id="BNJQ01000022">
    <property type="protein sequence ID" value="GHP08903.1"/>
    <property type="molecule type" value="Genomic_DNA"/>
</dbReference>
<dbReference type="InterPro" id="IPR026317">
    <property type="entry name" value="P_C10"/>
</dbReference>
<evidence type="ECO:0000313" key="6">
    <source>
        <dbReference type="Proteomes" id="UP000660262"/>
    </source>
</evidence>
<reference evidence="5" key="1">
    <citation type="submission" date="2020-10" db="EMBL/GenBank/DDBJ databases">
        <title>Unveiling of a novel bifunctional photoreceptor, Dualchrome1, isolated from a cosmopolitan green alga.</title>
        <authorList>
            <person name="Suzuki S."/>
            <person name="Kawachi M."/>
        </authorList>
    </citation>
    <scope>NUCLEOTIDE SEQUENCE</scope>
    <source>
        <strain evidence="5">NIES 2893</strain>
    </source>
</reference>